<keyword evidence="5" id="KW-0812">Transmembrane</keyword>
<dbReference type="SUPFAM" id="SSF48264">
    <property type="entry name" value="Cytochrome P450"/>
    <property type="match status" value="1"/>
</dbReference>
<keyword evidence="11" id="KW-0472">Membrane</keyword>
<evidence type="ECO:0000256" key="6">
    <source>
        <dbReference type="ARBA" id="ARBA00022723"/>
    </source>
</evidence>
<dbReference type="Proteomes" id="UP000325315">
    <property type="component" value="Unassembled WGS sequence"/>
</dbReference>
<proteinExistence type="inferred from homology"/>
<comment type="subcellular location">
    <subcellularLocation>
        <location evidence="2">Membrane</location>
        <topology evidence="2">Single-pass membrane protein</topology>
    </subcellularLocation>
</comment>
<sequence>MAEEVMKTHDLDFCSRLNLCAARKLSYNASDLSFSPYNHYWREMRKSAKVSTYPRLHALLRKYANSPLILSLST</sequence>
<keyword evidence="6" id="KW-0479">Metal-binding</keyword>
<evidence type="ECO:0000256" key="2">
    <source>
        <dbReference type="ARBA" id="ARBA00004167"/>
    </source>
</evidence>
<keyword evidence="10" id="KW-0503">Monooxygenase</keyword>
<name>A0A5B6WK04_9ROSI</name>
<keyword evidence="7" id="KW-1133">Transmembrane helix</keyword>
<dbReference type="GO" id="GO:0016705">
    <property type="term" value="F:oxidoreductase activity, acting on paired donors, with incorporation or reduction of molecular oxygen"/>
    <property type="evidence" value="ECO:0007669"/>
    <property type="project" value="InterPro"/>
</dbReference>
<dbReference type="Gene3D" id="1.20.930.50">
    <property type="match status" value="1"/>
</dbReference>
<evidence type="ECO:0000256" key="10">
    <source>
        <dbReference type="ARBA" id="ARBA00023033"/>
    </source>
</evidence>
<keyword evidence="9" id="KW-0408">Iron</keyword>
<comment type="caution">
    <text evidence="12">The sequence shown here is derived from an EMBL/GenBank/DDBJ whole genome shotgun (WGS) entry which is preliminary data.</text>
</comment>
<protein>
    <submittedName>
        <fullName evidence="12">Cytochrome P450 83B1-like</fullName>
    </submittedName>
</protein>
<dbReference type="GO" id="GO:0005506">
    <property type="term" value="F:iron ion binding"/>
    <property type="evidence" value="ECO:0007669"/>
    <property type="project" value="InterPro"/>
</dbReference>
<evidence type="ECO:0000256" key="5">
    <source>
        <dbReference type="ARBA" id="ARBA00022692"/>
    </source>
</evidence>
<evidence type="ECO:0000313" key="12">
    <source>
        <dbReference type="EMBL" id="KAA3481496.1"/>
    </source>
</evidence>
<dbReference type="GO" id="GO:0020037">
    <property type="term" value="F:heme binding"/>
    <property type="evidence" value="ECO:0007669"/>
    <property type="project" value="InterPro"/>
</dbReference>
<evidence type="ECO:0000256" key="9">
    <source>
        <dbReference type="ARBA" id="ARBA00023004"/>
    </source>
</evidence>
<keyword evidence="4" id="KW-0349">Heme</keyword>
<reference evidence="13" key="1">
    <citation type="journal article" date="2019" name="Plant Biotechnol. J.">
        <title>Genome sequencing of the Australian wild diploid species Gossypium australe highlights disease resistance and delayed gland morphogenesis.</title>
        <authorList>
            <person name="Cai Y."/>
            <person name="Cai X."/>
            <person name="Wang Q."/>
            <person name="Wang P."/>
            <person name="Zhang Y."/>
            <person name="Cai C."/>
            <person name="Xu Y."/>
            <person name="Wang K."/>
            <person name="Zhou Z."/>
            <person name="Wang C."/>
            <person name="Geng S."/>
            <person name="Li B."/>
            <person name="Dong Q."/>
            <person name="Hou Y."/>
            <person name="Wang H."/>
            <person name="Ai P."/>
            <person name="Liu Z."/>
            <person name="Yi F."/>
            <person name="Sun M."/>
            <person name="An G."/>
            <person name="Cheng J."/>
            <person name="Zhang Y."/>
            <person name="Shi Q."/>
            <person name="Xie Y."/>
            <person name="Shi X."/>
            <person name="Chang Y."/>
            <person name="Huang F."/>
            <person name="Chen Y."/>
            <person name="Hong S."/>
            <person name="Mi L."/>
            <person name="Sun Q."/>
            <person name="Zhang L."/>
            <person name="Zhou B."/>
            <person name="Peng R."/>
            <person name="Zhang X."/>
            <person name="Liu F."/>
        </authorList>
    </citation>
    <scope>NUCLEOTIDE SEQUENCE [LARGE SCALE GENOMIC DNA]</scope>
    <source>
        <strain evidence="13">cv. PA1801</strain>
    </source>
</reference>
<keyword evidence="13" id="KW-1185">Reference proteome</keyword>
<evidence type="ECO:0000256" key="4">
    <source>
        <dbReference type="ARBA" id="ARBA00022617"/>
    </source>
</evidence>
<evidence type="ECO:0000256" key="7">
    <source>
        <dbReference type="ARBA" id="ARBA00022989"/>
    </source>
</evidence>
<dbReference type="PANTHER" id="PTHR47955:SF22">
    <property type="entry name" value="CYTOCHROME P450 83B1-LIKE"/>
    <property type="match status" value="1"/>
</dbReference>
<evidence type="ECO:0000256" key="3">
    <source>
        <dbReference type="ARBA" id="ARBA00010617"/>
    </source>
</evidence>
<dbReference type="InterPro" id="IPR036396">
    <property type="entry name" value="Cyt_P450_sf"/>
</dbReference>
<evidence type="ECO:0000256" key="1">
    <source>
        <dbReference type="ARBA" id="ARBA00001971"/>
    </source>
</evidence>
<evidence type="ECO:0000313" key="13">
    <source>
        <dbReference type="Proteomes" id="UP000325315"/>
    </source>
</evidence>
<comment type="similarity">
    <text evidence="3">Belongs to the cytochrome P450 family.</text>
</comment>
<dbReference type="PANTHER" id="PTHR47955">
    <property type="entry name" value="CYTOCHROME P450 FAMILY 71 PROTEIN"/>
    <property type="match status" value="1"/>
</dbReference>
<evidence type="ECO:0000256" key="11">
    <source>
        <dbReference type="ARBA" id="ARBA00023136"/>
    </source>
</evidence>
<dbReference type="AlphaFoldDB" id="A0A5B6WK04"/>
<dbReference type="GO" id="GO:0016020">
    <property type="term" value="C:membrane"/>
    <property type="evidence" value="ECO:0007669"/>
    <property type="project" value="UniProtKB-SubCell"/>
</dbReference>
<gene>
    <name evidence="12" type="ORF">EPI10_021857</name>
</gene>
<comment type="cofactor">
    <cofactor evidence="1">
        <name>heme</name>
        <dbReference type="ChEBI" id="CHEBI:30413"/>
    </cofactor>
</comment>
<evidence type="ECO:0000256" key="8">
    <source>
        <dbReference type="ARBA" id="ARBA00023002"/>
    </source>
</evidence>
<dbReference type="EMBL" id="SMMG02000003">
    <property type="protein sequence ID" value="KAA3481496.1"/>
    <property type="molecule type" value="Genomic_DNA"/>
</dbReference>
<accession>A0A5B6WK04</accession>
<dbReference type="OrthoDB" id="995807at2759"/>
<dbReference type="GO" id="GO:0004497">
    <property type="term" value="F:monooxygenase activity"/>
    <property type="evidence" value="ECO:0007669"/>
    <property type="project" value="UniProtKB-KW"/>
</dbReference>
<keyword evidence="8" id="KW-0560">Oxidoreductase</keyword>
<organism evidence="12 13">
    <name type="scientific">Gossypium australe</name>
    <dbReference type="NCBI Taxonomy" id="47621"/>
    <lineage>
        <taxon>Eukaryota</taxon>
        <taxon>Viridiplantae</taxon>
        <taxon>Streptophyta</taxon>
        <taxon>Embryophyta</taxon>
        <taxon>Tracheophyta</taxon>
        <taxon>Spermatophyta</taxon>
        <taxon>Magnoliopsida</taxon>
        <taxon>eudicotyledons</taxon>
        <taxon>Gunneridae</taxon>
        <taxon>Pentapetalae</taxon>
        <taxon>rosids</taxon>
        <taxon>malvids</taxon>
        <taxon>Malvales</taxon>
        <taxon>Malvaceae</taxon>
        <taxon>Malvoideae</taxon>
        <taxon>Gossypium</taxon>
    </lineage>
</organism>